<dbReference type="AlphaFoldDB" id="A0A3B0TT15"/>
<protein>
    <submittedName>
        <fullName evidence="1">Uncharacterized protein</fullName>
    </submittedName>
</protein>
<proteinExistence type="predicted"/>
<organism evidence="1">
    <name type="scientific">hydrothermal vent metagenome</name>
    <dbReference type="NCBI Taxonomy" id="652676"/>
    <lineage>
        <taxon>unclassified sequences</taxon>
        <taxon>metagenomes</taxon>
        <taxon>ecological metagenomes</taxon>
    </lineage>
</organism>
<accession>A0A3B0TT15</accession>
<reference evidence="1" key="1">
    <citation type="submission" date="2018-06" db="EMBL/GenBank/DDBJ databases">
        <authorList>
            <person name="Zhirakovskaya E."/>
        </authorList>
    </citation>
    <scope>NUCLEOTIDE SEQUENCE</scope>
</reference>
<gene>
    <name evidence="1" type="ORF">MNBD_ALPHA12-934</name>
</gene>
<evidence type="ECO:0000313" key="1">
    <source>
        <dbReference type="EMBL" id="VAW15379.1"/>
    </source>
</evidence>
<dbReference type="EMBL" id="UOEO01000030">
    <property type="protein sequence ID" value="VAW15379.1"/>
    <property type="molecule type" value="Genomic_DNA"/>
</dbReference>
<sequence>MSFPILCMGTFLGGGAGEASAGCVGGRVYMPRAPYHNQHDGLKPPYVDCWRSGGAPHLRRLALRSLLG</sequence>
<name>A0A3B0TT15_9ZZZZ</name>